<evidence type="ECO:0000259" key="7">
    <source>
        <dbReference type="PROSITE" id="PS50014"/>
    </source>
</evidence>
<dbReference type="SMART" id="SM00297">
    <property type="entry name" value="BROMO"/>
    <property type="match status" value="1"/>
</dbReference>
<dbReference type="OMA" id="ETMMVKI"/>
<dbReference type="GO" id="GO:0005634">
    <property type="term" value="C:nucleus"/>
    <property type="evidence" value="ECO:0000318"/>
    <property type="project" value="GO_Central"/>
</dbReference>
<feature type="compositionally biased region" description="Basic residues" evidence="6">
    <location>
        <begin position="24"/>
        <end position="34"/>
    </location>
</feature>
<keyword evidence="2" id="KW-0547">Nucleotide-binding</keyword>
<dbReference type="Gene3D" id="1.10.8.60">
    <property type="match status" value="1"/>
</dbReference>
<dbReference type="Pfam" id="PF00004">
    <property type="entry name" value="AAA"/>
    <property type="match status" value="2"/>
</dbReference>
<feature type="compositionally biased region" description="Acidic residues" evidence="6">
    <location>
        <begin position="1320"/>
        <end position="1333"/>
    </location>
</feature>
<dbReference type="Gene3D" id="3.40.50.300">
    <property type="entry name" value="P-loop containing nucleotide triphosphate hydrolases"/>
    <property type="match status" value="2"/>
</dbReference>
<dbReference type="InterPro" id="IPR003593">
    <property type="entry name" value="AAA+_ATPase"/>
</dbReference>
<dbReference type="SUPFAM" id="SSF47370">
    <property type="entry name" value="Bromodomain"/>
    <property type="match status" value="1"/>
</dbReference>
<dbReference type="SMART" id="SM00382">
    <property type="entry name" value="AAA"/>
    <property type="match status" value="1"/>
</dbReference>
<dbReference type="PROSITE" id="PS00633">
    <property type="entry name" value="BROMODOMAIN_1"/>
    <property type="match status" value="1"/>
</dbReference>
<gene>
    <name evidence="9" type="primary">LOC118410296</name>
</gene>
<keyword evidence="3" id="KW-0067">ATP-binding</keyword>
<feature type="compositionally biased region" description="Basic and acidic residues" evidence="6">
    <location>
        <begin position="85"/>
        <end position="95"/>
    </location>
</feature>
<dbReference type="InterPro" id="IPR018359">
    <property type="entry name" value="Bromodomain_CS"/>
</dbReference>
<dbReference type="GO" id="GO:0016887">
    <property type="term" value="F:ATP hydrolysis activity"/>
    <property type="evidence" value="ECO:0000318"/>
    <property type="project" value="GO_Central"/>
</dbReference>
<dbReference type="InterPro" id="IPR041569">
    <property type="entry name" value="AAA_lid_3"/>
</dbReference>
<dbReference type="Pfam" id="PF17862">
    <property type="entry name" value="AAA_lid_3"/>
    <property type="match status" value="1"/>
</dbReference>
<dbReference type="CDD" id="cd05528">
    <property type="entry name" value="Bromo_AAA"/>
    <property type="match status" value="1"/>
</dbReference>
<dbReference type="PRINTS" id="PR00503">
    <property type="entry name" value="BROMODOMAIN"/>
</dbReference>
<dbReference type="InterPro" id="IPR045199">
    <property type="entry name" value="ATAD2-like"/>
</dbReference>
<accession>A0A9J7KPD2</accession>
<evidence type="ECO:0000256" key="4">
    <source>
        <dbReference type="ARBA" id="ARBA00023117"/>
    </source>
</evidence>
<feature type="compositionally biased region" description="Basic residues" evidence="6">
    <location>
        <begin position="297"/>
        <end position="321"/>
    </location>
</feature>
<evidence type="ECO:0000256" key="1">
    <source>
        <dbReference type="ARBA" id="ARBA00006914"/>
    </source>
</evidence>
<dbReference type="PROSITE" id="PS00674">
    <property type="entry name" value="AAA"/>
    <property type="match status" value="1"/>
</dbReference>
<feature type="compositionally biased region" description="Polar residues" evidence="6">
    <location>
        <begin position="1176"/>
        <end position="1191"/>
    </location>
</feature>
<feature type="compositionally biased region" description="Polar residues" evidence="6">
    <location>
        <begin position="1286"/>
        <end position="1302"/>
    </location>
</feature>
<evidence type="ECO:0000256" key="5">
    <source>
        <dbReference type="PROSITE-ProRule" id="PRU00035"/>
    </source>
</evidence>
<organism evidence="8 9">
    <name type="scientific">Branchiostoma floridae</name>
    <name type="common">Florida lancelet</name>
    <name type="synonym">Amphioxus</name>
    <dbReference type="NCBI Taxonomy" id="7739"/>
    <lineage>
        <taxon>Eukaryota</taxon>
        <taxon>Metazoa</taxon>
        <taxon>Chordata</taxon>
        <taxon>Cephalochordata</taxon>
        <taxon>Leptocardii</taxon>
        <taxon>Amphioxiformes</taxon>
        <taxon>Branchiostomatidae</taxon>
        <taxon>Branchiostoma</taxon>
    </lineage>
</organism>
<sequence>MVQTRHSAGASNEDSPEAILLTSRRSRKAGHRQRTERVVIVSESEEDEMPITRSRRRPAPRQEDLDSSASLESCSSPPRLRHSRDRKERHQRVENEMLEDMDEEPRVRSTRRTRQSPGYDTHSPGMVNGDDGSGIRRSTRQRRGIYSSLSDSLISSHLLTGGLDLPSGKQSSGKRHPRSEIEQLKSSFPEVQLDDKLDMYTRVKRERKHVERDMYGMPVKADDDDSEEDSESEEEAEETEEDTSSDEDEEEEEEEEEEARPYSLRKKRPITQRFEVPMDEPVRRKRQAVDMFDSPVKRRSNKLHRSPHSPYQRRRRRHTFHRSSSTSSSGSDDEEKFERRKAKSMARARIRCLPMNMLPDDVASGVIRDRTKIGSSLADVDPMNIDRSVTFDSVGGLGKHIQSLKEMVIFPLLYPEVFQRFNITPPRGCLFYGPPGTGKTLVARALANECSQGDKRVAFFMRKGADCLSKWVGESERQLRLLFDQAYTMRPSIIFFDEIDGLAPVRSSRQDQIHSSIVSTLLALMDGLDSRGEIVVIGATNRIDSIDPALRRPGRFDREFLFGLPDQEARHSILRIHTKEWTPRLSDAFLSEAAEKCVGYCGADLKSLCTEAALFALRRRYPQIYSSKEKLQLDVSSINVSAKDFHQAMQNITPASQRSVVSPGHALSGTIQVLLQSMLDSMLGLLQRSFPPALAQAASSSAAGGTDDGDPVAEILNNDSYSDDEGPCIFDTPQNRRRRKQDDSGRFLNFALSACHRAATHRPRLLITGQPGMGQTAHLAPAVVHHLESLPVYTMDLPALYAVSVKTPEESCAQIFREARRTSPSVIYAPHIDQWWDIVGDTLRATFLTLLSDVPPTAPVLLLATSEVPHMGLPEQVQDLFQAESGELYVVEPPGNDERRTYLQQLLLEQATTPPPRKKQAVSRMLEPLPVAPPPEPRQLSQKELQAIHQFEESIFRELRLFLRDVLTRLAQDKRFKIFCNPVNIEEVPDYLEVIKTPMDLSTMMTKIDKHCYENTSEFMTDLNLVCSNALEYNPDTNPEDKAIRHRACALRDMAHVIVTSELDPEFEKTCEEIKESRARRGNNPLTTAPAYVHTLPKAVSSSTPNVSQSTSGTTNYAARRTLGMETPGTAAAARKKRKRKSAWARGSIASSKKKRKINHDEDKEGEDAGNEDSNDTVITPTPNGDVQNGDDQTEEDRDSDKESIRSGPSLASHDVNHQDDNEDSQNSSMLSLESTEVEMDQSQPSDAINQSQPSDTHDQSQPSDTHDQPPALLGEADQSEPLTVEQGQSTTSAIEANQSKPTSDEPPTLEPECSVSLQDGEEENDEKEEDEKDFIVTPRVTRSQTSSLPVQKVEKVLQVLEEPTPDFVVDKEGLGALLEETVQLTGGYSVERLERLYSVIARCIYQYRKVYDRTQLLQDLKMEVQRFCGVPVTKCT</sequence>
<dbReference type="GO" id="GO:0006337">
    <property type="term" value="P:nucleosome disassembly"/>
    <property type="evidence" value="ECO:0000318"/>
    <property type="project" value="GO_Central"/>
</dbReference>
<dbReference type="PANTHER" id="PTHR23069">
    <property type="entry name" value="AAA DOMAIN-CONTAINING"/>
    <property type="match status" value="1"/>
</dbReference>
<dbReference type="Proteomes" id="UP000001554">
    <property type="component" value="Chromosome 2"/>
</dbReference>
<dbReference type="GO" id="GO:0045815">
    <property type="term" value="P:transcription initiation-coupled chromatin remodeling"/>
    <property type="evidence" value="ECO:0000318"/>
    <property type="project" value="GO_Central"/>
</dbReference>
<dbReference type="GO" id="GO:0042393">
    <property type="term" value="F:histone binding"/>
    <property type="evidence" value="ECO:0000318"/>
    <property type="project" value="GO_Central"/>
</dbReference>
<dbReference type="InterPro" id="IPR003959">
    <property type="entry name" value="ATPase_AAA_core"/>
</dbReference>
<feature type="region of interest" description="Disordered" evidence="6">
    <location>
        <begin position="1"/>
        <end position="146"/>
    </location>
</feature>
<feature type="compositionally biased region" description="Acidic residues" evidence="6">
    <location>
        <begin position="1164"/>
        <end position="1175"/>
    </location>
</feature>
<proteinExistence type="inferred from homology"/>
<evidence type="ECO:0000313" key="8">
    <source>
        <dbReference type="Proteomes" id="UP000001554"/>
    </source>
</evidence>
<evidence type="ECO:0000256" key="2">
    <source>
        <dbReference type="ARBA" id="ARBA00022741"/>
    </source>
</evidence>
<feature type="compositionally biased region" description="Acidic residues" evidence="6">
    <location>
        <begin position="222"/>
        <end position="258"/>
    </location>
</feature>
<feature type="compositionally biased region" description="Low complexity" evidence="6">
    <location>
        <begin position="1100"/>
        <end position="1112"/>
    </location>
</feature>
<keyword evidence="8" id="KW-1185">Reference proteome</keyword>
<dbReference type="PROSITE" id="PS50014">
    <property type="entry name" value="BROMODOMAIN_2"/>
    <property type="match status" value="1"/>
</dbReference>
<feature type="region of interest" description="Disordered" evidence="6">
    <location>
        <begin position="699"/>
        <end position="742"/>
    </location>
</feature>
<dbReference type="KEGG" id="bfo:118410296"/>
<dbReference type="FunFam" id="3.40.50.300:FF:000061">
    <property type="entry name" value="ATPase family, AAA domain-containing 2"/>
    <property type="match status" value="1"/>
</dbReference>
<evidence type="ECO:0000256" key="3">
    <source>
        <dbReference type="ARBA" id="ARBA00022840"/>
    </source>
</evidence>
<dbReference type="GO" id="GO:0006334">
    <property type="term" value="P:nucleosome assembly"/>
    <property type="evidence" value="ECO:0000318"/>
    <property type="project" value="GO_Central"/>
</dbReference>
<dbReference type="OrthoDB" id="5421at2759"/>
<keyword evidence="4 5" id="KW-0103">Bromodomain</keyword>
<dbReference type="FunFam" id="3.40.50.300:FF:000734">
    <property type="entry name" value="ATPase family, AAA domain containing 2"/>
    <property type="match status" value="1"/>
</dbReference>
<feature type="region of interest" description="Disordered" evidence="6">
    <location>
        <begin position="158"/>
        <end position="340"/>
    </location>
</feature>
<comment type="similarity">
    <text evidence="1">Belongs to the AAA ATPase family.</text>
</comment>
<feature type="region of interest" description="Disordered" evidence="6">
    <location>
        <begin position="1099"/>
        <end position="1334"/>
    </location>
</feature>
<dbReference type="CDD" id="cd19517">
    <property type="entry name" value="RecA-like_Yta7-like"/>
    <property type="match status" value="1"/>
</dbReference>
<dbReference type="InterPro" id="IPR027417">
    <property type="entry name" value="P-loop_NTPase"/>
</dbReference>
<dbReference type="InterPro" id="IPR036427">
    <property type="entry name" value="Bromodomain-like_sf"/>
</dbReference>
<feature type="compositionally biased region" description="Low complexity" evidence="6">
    <location>
        <begin position="67"/>
        <end position="76"/>
    </location>
</feature>
<dbReference type="FunFam" id="1.10.8.60:FF:000016">
    <property type="entry name" value="ATPase family AAA domain-containing protein 2B"/>
    <property type="match status" value="1"/>
</dbReference>
<feature type="compositionally biased region" description="Basic and acidic residues" evidence="6">
    <location>
        <begin position="193"/>
        <end position="214"/>
    </location>
</feature>
<dbReference type="SUPFAM" id="SSF52540">
    <property type="entry name" value="P-loop containing nucleoside triphosphate hydrolases"/>
    <property type="match status" value="2"/>
</dbReference>
<feature type="domain" description="Bromo" evidence="7">
    <location>
        <begin position="971"/>
        <end position="1041"/>
    </location>
</feature>
<protein>
    <submittedName>
        <fullName evidence="9">ATPase family AAA domain-containing protein 2-like isoform X1</fullName>
    </submittedName>
</protein>
<dbReference type="GO" id="GO:0005524">
    <property type="term" value="F:ATP binding"/>
    <property type="evidence" value="ECO:0007669"/>
    <property type="project" value="UniProtKB-KW"/>
</dbReference>
<dbReference type="InterPro" id="IPR003960">
    <property type="entry name" value="ATPase_AAA_CS"/>
</dbReference>
<evidence type="ECO:0000313" key="9">
    <source>
        <dbReference type="RefSeq" id="XP_035667749.1"/>
    </source>
</evidence>
<dbReference type="GeneID" id="118410296"/>
<dbReference type="Gene3D" id="1.20.920.10">
    <property type="entry name" value="Bromodomain-like"/>
    <property type="match status" value="1"/>
</dbReference>
<dbReference type="Pfam" id="PF00439">
    <property type="entry name" value="Bromodomain"/>
    <property type="match status" value="1"/>
</dbReference>
<name>A0A9J7KPD2_BRAFL</name>
<evidence type="ECO:0000256" key="6">
    <source>
        <dbReference type="SAM" id="MobiDB-lite"/>
    </source>
</evidence>
<reference evidence="9" key="2">
    <citation type="submission" date="2025-08" db="UniProtKB">
        <authorList>
            <consortium name="RefSeq"/>
        </authorList>
    </citation>
    <scope>IDENTIFICATION</scope>
    <source>
        <strain evidence="9">S238N-H82</strain>
        <tissue evidence="9">Testes</tissue>
    </source>
</reference>
<feature type="compositionally biased region" description="Basic residues" evidence="6">
    <location>
        <begin position="1134"/>
        <end position="1143"/>
    </location>
</feature>
<dbReference type="InterPro" id="IPR001487">
    <property type="entry name" value="Bromodomain"/>
</dbReference>
<dbReference type="RefSeq" id="XP_035667749.1">
    <property type="nucleotide sequence ID" value="XM_035811856.1"/>
</dbReference>
<feature type="compositionally biased region" description="Polar residues" evidence="6">
    <location>
        <begin position="1225"/>
        <end position="1264"/>
    </location>
</feature>
<dbReference type="GO" id="GO:0003682">
    <property type="term" value="F:chromatin binding"/>
    <property type="evidence" value="ECO:0000318"/>
    <property type="project" value="GO_Central"/>
</dbReference>
<dbReference type="PANTHER" id="PTHR23069:SF0">
    <property type="entry name" value="TAT-BINDING HOMOLOG 7"/>
    <property type="match status" value="1"/>
</dbReference>
<feature type="compositionally biased region" description="Polar residues" evidence="6">
    <location>
        <begin position="1"/>
        <end position="13"/>
    </location>
</feature>
<reference evidence="8" key="1">
    <citation type="journal article" date="2020" name="Nat. Ecol. Evol.">
        <title>Deeply conserved synteny resolves early events in vertebrate evolution.</title>
        <authorList>
            <person name="Simakov O."/>
            <person name="Marletaz F."/>
            <person name="Yue J.X."/>
            <person name="O'Connell B."/>
            <person name="Jenkins J."/>
            <person name="Brandt A."/>
            <person name="Calef R."/>
            <person name="Tung C.H."/>
            <person name="Huang T.K."/>
            <person name="Schmutz J."/>
            <person name="Satoh N."/>
            <person name="Yu J.K."/>
            <person name="Putnam N.H."/>
            <person name="Green R.E."/>
            <person name="Rokhsar D.S."/>
        </authorList>
    </citation>
    <scope>NUCLEOTIDE SEQUENCE [LARGE SCALE GENOMIC DNA]</scope>
    <source>
        <strain evidence="8">S238N-H82</strain>
    </source>
</reference>